<evidence type="ECO:0000313" key="5">
    <source>
        <dbReference type="Proteomes" id="UP000007267"/>
    </source>
</evidence>
<evidence type="ECO:0000256" key="1">
    <source>
        <dbReference type="ARBA" id="ARBA00022734"/>
    </source>
</evidence>
<dbReference type="OMA" id="WACERPL"/>
<sequence length="184" mass="21530">MEDKLTQVASSLDQAKQGLYASQQRLEEQVGILRDSLNSLNCDLLEMKSNESQPGCCPRDWEHFGESCYWFSRDQKTWDESNLYCKAQDSHLVIINTRAEQLYVQRRTVPLYTWIGLTDTSGQWRWVDGTIYTMNSRDWSPGQPDDYTEHGLGGGEDCVMYHYDGRWNDDHCSRLYHWACERPL</sequence>
<protein>
    <recommendedName>
        <fullName evidence="3">C-type lectin domain-containing protein</fullName>
    </recommendedName>
</protein>
<dbReference type="HOGENOM" id="CLU_049894_7_0_1"/>
<dbReference type="Gene3D" id="3.10.100.10">
    <property type="entry name" value="Mannose-Binding Protein A, subunit A"/>
    <property type="match status" value="1"/>
</dbReference>
<dbReference type="eggNOG" id="KOG4297">
    <property type="taxonomic scope" value="Eukaryota"/>
</dbReference>
<evidence type="ECO:0000313" key="4">
    <source>
        <dbReference type="Ensembl" id="ENSPSIP00000012853.1"/>
    </source>
</evidence>
<dbReference type="PROSITE" id="PS50041">
    <property type="entry name" value="C_TYPE_LECTIN_2"/>
    <property type="match status" value="1"/>
</dbReference>
<dbReference type="SUPFAM" id="SSF56436">
    <property type="entry name" value="C-type lectin-like"/>
    <property type="match status" value="1"/>
</dbReference>
<dbReference type="PANTHER" id="PTHR22803">
    <property type="entry name" value="MANNOSE, PHOSPHOLIPASE, LECTIN RECEPTOR RELATED"/>
    <property type="match status" value="1"/>
</dbReference>
<keyword evidence="1" id="KW-0430">Lectin</keyword>
<dbReference type="InterPro" id="IPR050111">
    <property type="entry name" value="C-type_lectin/snaclec_domain"/>
</dbReference>
<reference evidence="4" key="3">
    <citation type="submission" date="2025-08" db="UniProtKB">
        <authorList>
            <consortium name="Ensembl"/>
        </authorList>
    </citation>
    <scope>IDENTIFICATION</scope>
</reference>
<dbReference type="Ensembl" id="ENSPSIT00000012914.1">
    <property type="protein sequence ID" value="ENSPSIP00000012853.1"/>
    <property type="gene ID" value="ENSPSIG00000011537.1"/>
</dbReference>
<dbReference type="Proteomes" id="UP000007267">
    <property type="component" value="Unassembled WGS sequence"/>
</dbReference>
<dbReference type="GO" id="GO:0030246">
    <property type="term" value="F:carbohydrate binding"/>
    <property type="evidence" value="ECO:0007669"/>
    <property type="project" value="UniProtKB-KW"/>
</dbReference>
<accession>K7FXU3</accession>
<proteinExistence type="predicted"/>
<feature type="domain" description="C-type lectin" evidence="3">
    <location>
        <begin position="64"/>
        <end position="181"/>
    </location>
</feature>
<dbReference type="InterPro" id="IPR016186">
    <property type="entry name" value="C-type_lectin-like/link_sf"/>
</dbReference>
<dbReference type="Pfam" id="PF00059">
    <property type="entry name" value="Lectin_C"/>
    <property type="match status" value="1"/>
</dbReference>
<reference evidence="4" key="4">
    <citation type="submission" date="2025-09" db="UniProtKB">
        <authorList>
            <consortium name="Ensembl"/>
        </authorList>
    </citation>
    <scope>IDENTIFICATION</scope>
</reference>
<dbReference type="GeneTree" id="ENSGT00940000162036"/>
<dbReference type="AlphaFoldDB" id="K7FXU3"/>
<dbReference type="EMBL" id="AGCU01013038">
    <property type="status" value="NOT_ANNOTATED_CDS"/>
    <property type="molecule type" value="Genomic_DNA"/>
</dbReference>
<dbReference type="InterPro" id="IPR033989">
    <property type="entry name" value="CD209-like_CTLD"/>
</dbReference>
<dbReference type="CDD" id="cd03590">
    <property type="entry name" value="CLECT_DC-SIGN_like"/>
    <property type="match status" value="1"/>
</dbReference>
<name>K7FXU3_PELSI</name>
<dbReference type="InterPro" id="IPR001304">
    <property type="entry name" value="C-type_lectin-like"/>
</dbReference>
<dbReference type="EMBL" id="AGCU01013037">
    <property type="status" value="NOT_ANNOTATED_CDS"/>
    <property type="molecule type" value="Genomic_DNA"/>
</dbReference>
<evidence type="ECO:0000259" key="3">
    <source>
        <dbReference type="PROSITE" id="PS50041"/>
    </source>
</evidence>
<dbReference type="SMART" id="SM00034">
    <property type="entry name" value="CLECT"/>
    <property type="match status" value="1"/>
</dbReference>
<keyword evidence="5" id="KW-1185">Reference proteome</keyword>
<dbReference type="InterPro" id="IPR018378">
    <property type="entry name" value="C-type_lectin_CS"/>
</dbReference>
<reference evidence="5" key="2">
    <citation type="journal article" date="2013" name="Nat. Genet.">
        <title>The draft genomes of soft-shell turtle and green sea turtle yield insights into the development and evolution of the turtle-specific body plan.</title>
        <authorList>
            <person name="Wang Z."/>
            <person name="Pascual-Anaya J."/>
            <person name="Zadissa A."/>
            <person name="Li W."/>
            <person name="Niimura Y."/>
            <person name="Huang Z."/>
            <person name="Li C."/>
            <person name="White S."/>
            <person name="Xiong Z."/>
            <person name="Fang D."/>
            <person name="Wang B."/>
            <person name="Ming Y."/>
            <person name="Chen Y."/>
            <person name="Zheng Y."/>
            <person name="Kuraku S."/>
            <person name="Pignatelli M."/>
            <person name="Herrero J."/>
            <person name="Beal K."/>
            <person name="Nozawa M."/>
            <person name="Li Q."/>
            <person name="Wang J."/>
            <person name="Zhang H."/>
            <person name="Yu L."/>
            <person name="Shigenobu S."/>
            <person name="Wang J."/>
            <person name="Liu J."/>
            <person name="Flicek P."/>
            <person name="Searle S."/>
            <person name="Wang J."/>
            <person name="Kuratani S."/>
            <person name="Yin Y."/>
            <person name="Aken B."/>
            <person name="Zhang G."/>
            <person name="Irie N."/>
        </authorList>
    </citation>
    <scope>NUCLEOTIDE SEQUENCE [LARGE SCALE GENOMIC DNA]</scope>
    <source>
        <strain evidence="5">Daiwa-1</strain>
    </source>
</reference>
<evidence type="ECO:0000256" key="2">
    <source>
        <dbReference type="ARBA" id="ARBA00023157"/>
    </source>
</evidence>
<organism evidence="4 5">
    <name type="scientific">Pelodiscus sinensis</name>
    <name type="common">Chinese softshell turtle</name>
    <name type="synonym">Trionyx sinensis</name>
    <dbReference type="NCBI Taxonomy" id="13735"/>
    <lineage>
        <taxon>Eukaryota</taxon>
        <taxon>Metazoa</taxon>
        <taxon>Chordata</taxon>
        <taxon>Craniata</taxon>
        <taxon>Vertebrata</taxon>
        <taxon>Euteleostomi</taxon>
        <taxon>Archelosauria</taxon>
        <taxon>Testudinata</taxon>
        <taxon>Testudines</taxon>
        <taxon>Cryptodira</taxon>
        <taxon>Trionychia</taxon>
        <taxon>Trionychidae</taxon>
        <taxon>Pelodiscus</taxon>
    </lineage>
</organism>
<dbReference type="PROSITE" id="PS00615">
    <property type="entry name" value="C_TYPE_LECTIN_1"/>
    <property type="match status" value="1"/>
</dbReference>
<reference evidence="5" key="1">
    <citation type="submission" date="2011-10" db="EMBL/GenBank/DDBJ databases">
        <authorList>
            <consortium name="Soft-shell Turtle Genome Consortium"/>
        </authorList>
    </citation>
    <scope>NUCLEOTIDE SEQUENCE [LARGE SCALE GENOMIC DNA]</scope>
    <source>
        <strain evidence="5">Daiwa-1</strain>
    </source>
</reference>
<dbReference type="InterPro" id="IPR016187">
    <property type="entry name" value="CTDL_fold"/>
</dbReference>
<keyword evidence="2" id="KW-1015">Disulfide bond</keyword>